<keyword evidence="2" id="KW-0539">Nucleus</keyword>
<dbReference type="GO" id="GO:0005634">
    <property type="term" value="C:nucleus"/>
    <property type="evidence" value="ECO:0007669"/>
    <property type="project" value="UniProtKB-UniRule"/>
</dbReference>
<evidence type="ECO:0000256" key="1">
    <source>
        <dbReference type="ARBA" id="ARBA00023125"/>
    </source>
</evidence>
<dbReference type="SMART" id="SM00398">
    <property type="entry name" value="HMG"/>
    <property type="match status" value="1"/>
</dbReference>
<accession>A0ABD3Q3Q5</accession>
<dbReference type="EMBL" id="JALLPJ020000348">
    <property type="protein sequence ID" value="KAL3794602.1"/>
    <property type="molecule type" value="Genomic_DNA"/>
</dbReference>
<dbReference type="GO" id="GO:0003677">
    <property type="term" value="F:DNA binding"/>
    <property type="evidence" value="ECO:0007669"/>
    <property type="project" value="UniProtKB-UniRule"/>
</dbReference>
<dbReference type="AlphaFoldDB" id="A0ABD3Q3Q5"/>
<feature type="domain" description="HMG box" evidence="4">
    <location>
        <begin position="22"/>
        <end position="108"/>
    </location>
</feature>
<feature type="region of interest" description="Disordered" evidence="3">
    <location>
        <begin position="1"/>
        <end position="27"/>
    </location>
</feature>
<evidence type="ECO:0000256" key="2">
    <source>
        <dbReference type="PROSITE-ProRule" id="PRU00267"/>
    </source>
</evidence>
<evidence type="ECO:0000256" key="3">
    <source>
        <dbReference type="SAM" id="MobiDB-lite"/>
    </source>
</evidence>
<dbReference type="Proteomes" id="UP001530400">
    <property type="component" value="Unassembled WGS sequence"/>
</dbReference>
<feature type="compositionally biased region" description="Basic and acidic residues" evidence="3">
    <location>
        <begin position="1"/>
        <end position="11"/>
    </location>
</feature>
<gene>
    <name evidence="5" type="ORF">ACHAWO_008331</name>
</gene>
<dbReference type="PANTHER" id="PTHR48112">
    <property type="entry name" value="HIGH MOBILITY GROUP PROTEIN DSP1"/>
    <property type="match status" value="1"/>
</dbReference>
<dbReference type="InterPro" id="IPR009071">
    <property type="entry name" value="HMG_box_dom"/>
</dbReference>
<dbReference type="Gene3D" id="1.10.30.10">
    <property type="entry name" value="High mobility group box domain"/>
    <property type="match status" value="1"/>
</dbReference>
<keyword evidence="1 2" id="KW-0238">DNA-binding</keyword>
<dbReference type="InterPro" id="IPR036910">
    <property type="entry name" value="HMG_box_dom_sf"/>
</dbReference>
<comment type="caution">
    <text evidence="5">The sequence shown here is derived from an EMBL/GenBank/DDBJ whole genome shotgun (WGS) entry which is preliminary data.</text>
</comment>
<organism evidence="5 6">
    <name type="scientific">Cyclotella atomus</name>
    <dbReference type="NCBI Taxonomy" id="382360"/>
    <lineage>
        <taxon>Eukaryota</taxon>
        <taxon>Sar</taxon>
        <taxon>Stramenopiles</taxon>
        <taxon>Ochrophyta</taxon>
        <taxon>Bacillariophyta</taxon>
        <taxon>Coscinodiscophyceae</taxon>
        <taxon>Thalassiosirophycidae</taxon>
        <taxon>Stephanodiscales</taxon>
        <taxon>Stephanodiscaceae</taxon>
        <taxon>Cyclotella</taxon>
    </lineage>
</organism>
<evidence type="ECO:0000313" key="5">
    <source>
        <dbReference type="EMBL" id="KAL3794602.1"/>
    </source>
</evidence>
<keyword evidence="6" id="KW-1185">Reference proteome</keyword>
<reference evidence="5 6" key="1">
    <citation type="submission" date="2024-10" db="EMBL/GenBank/DDBJ databases">
        <title>Updated reference genomes for cyclostephanoid diatoms.</title>
        <authorList>
            <person name="Roberts W.R."/>
            <person name="Alverson A.J."/>
        </authorList>
    </citation>
    <scope>NUCLEOTIDE SEQUENCE [LARGE SCALE GENOMIC DNA]</scope>
    <source>
        <strain evidence="5 6">AJA010-31</strain>
    </source>
</reference>
<sequence length="335" mass="37931">MKTAAAKEKTTCKKAKKPSGKPSRPLSAYNLFFRDERKKIILEQQERQADADGGSKSSRKVRASVGFANLANIVSKRWWNISPAHKEELEKQAKLEKVRYRKKVAAWELMKVQSQGKDVIDLEDEEEVDDDTASRSDDLQMAMPANQGFAWEGGSMLYPNTSFPQQVTPAAFNQSFALNQVSSMARNFVSTIPTMNRASFSGMLCGIDESFLNSTQLPFRVDNNPQRGYPWATPQGSLLFHDNIKPTHSFQFEGRRNSMPDSFQSGTIHFDSARQQGNRRASLFSSVGQMDPGITYDIRPIEEIPIEDIKHFFNINPKTNKVENPNNSRRNSCMY</sequence>
<dbReference type="PANTHER" id="PTHR48112:SF15">
    <property type="entry name" value="HMG BOX DOMAIN-CONTAINING PROTEIN"/>
    <property type="match status" value="1"/>
</dbReference>
<feature type="DNA-binding region" description="HMG box" evidence="2">
    <location>
        <begin position="22"/>
        <end position="108"/>
    </location>
</feature>
<protein>
    <recommendedName>
        <fullName evidence="4">HMG box domain-containing protein</fullName>
    </recommendedName>
</protein>
<evidence type="ECO:0000313" key="6">
    <source>
        <dbReference type="Proteomes" id="UP001530400"/>
    </source>
</evidence>
<proteinExistence type="predicted"/>
<dbReference type="InterPro" id="IPR050342">
    <property type="entry name" value="HMGB"/>
</dbReference>
<evidence type="ECO:0000259" key="4">
    <source>
        <dbReference type="PROSITE" id="PS50118"/>
    </source>
</evidence>
<dbReference type="Pfam" id="PF09011">
    <property type="entry name" value="HMG_box_2"/>
    <property type="match status" value="1"/>
</dbReference>
<dbReference type="PROSITE" id="PS50118">
    <property type="entry name" value="HMG_BOX_2"/>
    <property type="match status" value="1"/>
</dbReference>
<dbReference type="SUPFAM" id="SSF47095">
    <property type="entry name" value="HMG-box"/>
    <property type="match status" value="1"/>
</dbReference>
<name>A0ABD3Q3Q5_9STRA</name>